<evidence type="ECO:0000313" key="1">
    <source>
        <dbReference type="EMBL" id="MBZ9779100.1"/>
    </source>
</evidence>
<keyword evidence="2" id="KW-1185">Reference proteome</keyword>
<organism evidence="1 2">
    <name type="scientific">Psychroflexus longus</name>
    <dbReference type="NCBI Taxonomy" id="2873596"/>
    <lineage>
        <taxon>Bacteria</taxon>
        <taxon>Pseudomonadati</taxon>
        <taxon>Bacteroidota</taxon>
        <taxon>Flavobacteriia</taxon>
        <taxon>Flavobacteriales</taxon>
        <taxon>Flavobacteriaceae</taxon>
        <taxon>Psychroflexus</taxon>
    </lineage>
</organism>
<gene>
    <name evidence="1" type="ORF">LB452_09205</name>
</gene>
<reference evidence="2" key="1">
    <citation type="submission" date="2023-07" db="EMBL/GenBank/DDBJ databases">
        <title>Novel species isolated from saline lakes on Tibetan Plateau.</title>
        <authorList>
            <person name="Lu H."/>
        </authorList>
    </citation>
    <scope>NUCLEOTIDE SEQUENCE [LARGE SCALE GENOMIC DNA]</scope>
    <source>
        <strain evidence="2">CAK8W</strain>
    </source>
</reference>
<accession>A0ABS7XJF1</accession>
<proteinExistence type="predicted"/>
<sequence>MKKLILVIVLILIFGYPVSYYLSSETIKAVISDKERITTGTGEDMESKFLVYGEEEVFENTDSWLYFKFDSADVQNQIHLDKTNKIKVAGWRVPFFSWYRNVISVE</sequence>
<protein>
    <submittedName>
        <fullName evidence="1">DUF1523 family protein</fullName>
    </submittedName>
</protein>
<dbReference type="Proteomes" id="UP001199314">
    <property type="component" value="Unassembled WGS sequence"/>
</dbReference>
<dbReference type="RefSeq" id="WP_224461447.1">
    <property type="nucleotide sequence ID" value="NZ_JAIQZE010000009.1"/>
</dbReference>
<dbReference type="EMBL" id="JAIQZE010000009">
    <property type="protein sequence ID" value="MBZ9779100.1"/>
    <property type="molecule type" value="Genomic_DNA"/>
</dbReference>
<dbReference type="InterPro" id="IPR011088">
    <property type="entry name" value="Phage_phiNM3_A0EWY4"/>
</dbReference>
<name>A0ABS7XJF1_9FLAO</name>
<comment type="caution">
    <text evidence="1">The sequence shown here is derived from an EMBL/GenBank/DDBJ whole genome shotgun (WGS) entry which is preliminary data.</text>
</comment>
<dbReference type="Pfam" id="PF07509">
    <property type="entry name" value="DUF1523"/>
    <property type="match status" value="1"/>
</dbReference>
<evidence type="ECO:0000313" key="2">
    <source>
        <dbReference type="Proteomes" id="UP001199314"/>
    </source>
</evidence>